<evidence type="ECO:0000313" key="4">
    <source>
        <dbReference type="Proteomes" id="UP000608513"/>
    </source>
</evidence>
<sequence>MDKKIVARAAAAVLLAGCAVSASAQKAGTWFGGVGATRIAPNTESGNLSPPAATNTQVDVGADTQPTFFVGYMLTDNWSVEIPIGFGFEHDINGAGGIAGTGRIGTTKVLPVSAFVQYRFLEPTARFRPYVLGGITYAYFYGESGSAALNALNPANPPGGTSIDVDKRFGWSLGLGMTYAINERWFIDAHYARTWLRTTTTLNSGQKIDTKLDPDVWTVGVGYRF</sequence>
<dbReference type="InterPro" id="IPR011250">
    <property type="entry name" value="OMP/PagP_B-barrel"/>
</dbReference>
<evidence type="ECO:0000256" key="2">
    <source>
        <dbReference type="SAM" id="SignalP"/>
    </source>
</evidence>
<reference evidence="3" key="1">
    <citation type="submission" date="2020-08" db="EMBL/GenBank/DDBJ databases">
        <title>Ramlibacter sp. USB13 16S ribosomal RNA gene genome sequencing and assembly.</title>
        <authorList>
            <person name="Kang M."/>
        </authorList>
    </citation>
    <scope>NUCLEOTIDE SEQUENCE</scope>
    <source>
        <strain evidence="3">USB13</strain>
    </source>
</reference>
<keyword evidence="4" id="KW-1185">Reference proteome</keyword>
<dbReference type="RefSeq" id="WP_187077981.1">
    <property type="nucleotide sequence ID" value="NZ_JACORT010000009.1"/>
</dbReference>
<dbReference type="PROSITE" id="PS00695">
    <property type="entry name" value="ENT_VIR_OMP_2"/>
    <property type="match status" value="1"/>
</dbReference>
<name>A0A923MTS1_9BURK</name>
<comment type="caution">
    <text evidence="3">The sequence shown here is derived from an EMBL/GenBank/DDBJ whole genome shotgun (WGS) entry which is preliminary data.</text>
</comment>
<comment type="subcellular location">
    <subcellularLocation>
        <location evidence="1">Cell outer membrane</location>
    </subcellularLocation>
</comment>
<organism evidence="3 4">
    <name type="scientific">Ramlibacter cellulosilyticus</name>
    <dbReference type="NCBI Taxonomy" id="2764187"/>
    <lineage>
        <taxon>Bacteria</taxon>
        <taxon>Pseudomonadati</taxon>
        <taxon>Pseudomonadota</taxon>
        <taxon>Betaproteobacteria</taxon>
        <taxon>Burkholderiales</taxon>
        <taxon>Comamonadaceae</taxon>
        <taxon>Ramlibacter</taxon>
    </lineage>
</organism>
<dbReference type="EMBL" id="JACORT010000009">
    <property type="protein sequence ID" value="MBC5785240.1"/>
    <property type="molecule type" value="Genomic_DNA"/>
</dbReference>
<evidence type="ECO:0000256" key="1">
    <source>
        <dbReference type="ARBA" id="ARBA00004442"/>
    </source>
</evidence>
<feature type="chain" id="PRO_5037725611" evidence="2">
    <location>
        <begin position="25"/>
        <end position="225"/>
    </location>
</feature>
<protein>
    <submittedName>
        <fullName evidence="3">OmpW family protein</fullName>
    </submittedName>
</protein>
<dbReference type="PANTHER" id="PTHR36920">
    <property type="match status" value="1"/>
</dbReference>
<dbReference type="Pfam" id="PF03922">
    <property type="entry name" value="OmpW"/>
    <property type="match status" value="1"/>
</dbReference>
<accession>A0A923MTS1</accession>
<keyword evidence="2" id="KW-0732">Signal</keyword>
<proteinExistence type="predicted"/>
<gene>
    <name evidence="3" type="ORF">H8N03_20000</name>
</gene>
<dbReference type="GO" id="GO:0044384">
    <property type="term" value="C:host outer membrane"/>
    <property type="evidence" value="ECO:0007669"/>
    <property type="project" value="InterPro"/>
</dbReference>
<dbReference type="Gene3D" id="2.40.160.20">
    <property type="match status" value="1"/>
</dbReference>
<evidence type="ECO:0000313" key="3">
    <source>
        <dbReference type="EMBL" id="MBC5785240.1"/>
    </source>
</evidence>
<dbReference type="SUPFAM" id="SSF56925">
    <property type="entry name" value="OMPA-like"/>
    <property type="match status" value="1"/>
</dbReference>
<dbReference type="AlphaFoldDB" id="A0A923MTS1"/>
<dbReference type="GO" id="GO:0009279">
    <property type="term" value="C:cell outer membrane"/>
    <property type="evidence" value="ECO:0007669"/>
    <property type="project" value="UniProtKB-SubCell"/>
</dbReference>
<dbReference type="InterPro" id="IPR000758">
    <property type="entry name" value="Enterovir_OMP"/>
</dbReference>
<dbReference type="GO" id="GO:0055085">
    <property type="term" value="P:transmembrane transport"/>
    <property type="evidence" value="ECO:0007669"/>
    <property type="project" value="TreeGrafter"/>
</dbReference>
<dbReference type="InterPro" id="IPR005618">
    <property type="entry name" value="OMPW"/>
</dbReference>
<dbReference type="Proteomes" id="UP000608513">
    <property type="component" value="Unassembled WGS sequence"/>
</dbReference>
<feature type="signal peptide" evidence="2">
    <location>
        <begin position="1"/>
        <end position="24"/>
    </location>
</feature>
<dbReference type="PANTHER" id="PTHR36920:SF1">
    <property type="entry name" value="OUTER MEMBRANE PROTEIN W"/>
    <property type="match status" value="1"/>
</dbReference>